<dbReference type="RefSeq" id="XP_016644635.1">
    <property type="nucleotide sequence ID" value="XM_016785853.1"/>
</dbReference>
<organism evidence="2 3">
    <name type="scientific">Pseudallescheria apiosperma</name>
    <name type="common">Scedosporium apiospermum</name>
    <dbReference type="NCBI Taxonomy" id="563466"/>
    <lineage>
        <taxon>Eukaryota</taxon>
        <taxon>Fungi</taxon>
        <taxon>Dikarya</taxon>
        <taxon>Ascomycota</taxon>
        <taxon>Pezizomycotina</taxon>
        <taxon>Sordariomycetes</taxon>
        <taxon>Hypocreomycetidae</taxon>
        <taxon>Microascales</taxon>
        <taxon>Microascaceae</taxon>
        <taxon>Scedosporium</taxon>
    </lineage>
</organism>
<keyword evidence="3" id="KW-1185">Reference proteome</keyword>
<dbReference type="VEuPathDB" id="FungiDB:SAPIO_CDS2957"/>
<gene>
    <name evidence="2" type="ORF">SAPIO_CDS2957</name>
</gene>
<evidence type="ECO:0000313" key="3">
    <source>
        <dbReference type="Proteomes" id="UP000028545"/>
    </source>
</evidence>
<evidence type="ECO:0000256" key="1">
    <source>
        <dbReference type="SAM" id="MobiDB-lite"/>
    </source>
</evidence>
<dbReference type="AlphaFoldDB" id="A0A084GBX4"/>
<reference evidence="2 3" key="1">
    <citation type="journal article" date="2014" name="Genome Announc.">
        <title>Draft genome sequence of the pathogenic fungus Scedosporium apiospermum.</title>
        <authorList>
            <person name="Vandeputte P."/>
            <person name="Ghamrawi S."/>
            <person name="Rechenmann M."/>
            <person name="Iltis A."/>
            <person name="Giraud S."/>
            <person name="Fleury M."/>
            <person name="Thornton C."/>
            <person name="Delhaes L."/>
            <person name="Meyer W."/>
            <person name="Papon N."/>
            <person name="Bouchara J.P."/>
        </authorList>
    </citation>
    <scope>NUCLEOTIDE SEQUENCE [LARGE SCALE GENOMIC DNA]</scope>
    <source>
        <strain evidence="2 3">IHEM 14462</strain>
    </source>
</reference>
<sequence>MFFMSSGFTLISFYHNLIKICQLYQTRSDSPHTSNKPEMAITPLEVDPMEVDSPASSHSAVSGPANQEPASAVDPAPKPTGGSRVTKKTMRRMEQKLNMLRRQHTDKLFQLREGGAEMSEEAVKQTRVLMKLIHYGKAVDELKLEMLADAIEDLGCDG</sequence>
<evidence type="ECO:0000313" key="2">
    <source>
        <dbReference type="EMBL" id="KEZ44836.1"/>
    </source>
</evidence>
<feature type="compositionally biased region" description="Polar residues" evidence="1">
    <location>
        <begin position="54"/>
        <end position="69"/>
    </location>
</feature>
<comment type="caution">
    <text evidence="2">The sequence shown here is derived from an EMBL/GenBank/DDBJ whole genome shotgun (WGS) entry which is preliminary data.</text>
</comment>
<dbReference type="EMBL" id="JOWA01000087">
    <property type="protein sequence ID" value="KEZ44836.1"/>
    <property type="molecule type" value="Genomic_DNA"/>
</dbReference>
<feature type="region of interest" description="Disordered" evidence="1">
    <location>
        <begin position="49"/>
        <end position="87"/>
    </location>
</feature>
<dbReference type="KEGG" id="sapo:SAPIO_CDS2957"/>
<dbReference type="GeneID" id="27722029"/>
<accession>A0A084GBX4</accession>
<name>A0A084GBX4_PSEDA</name>
<protein>
    <submittedName>
        <fullName evidence="2">Uncharacterized protein</fullName>
    </submittedName>
</protein>
<proteinExistence type="predicted"/>
<dbReference type="HOGENOM" id="CLU_1670393_0_0_1"/>
<dbReference type="Proteomes" id="UP000028545">
    <property type="component" value="Unassembled WGS sequence"/>
</dbReference>